<evidence type="ECO:0000313" key="8">
    <source>
        <dbReference type="Proteomes" id="UP001612915"/>
    </source>
</evidence>
<dbReference type="PANTHER" id="PTHR43525">
    <property type="entry name" value="PROTEIN MALY"/>
    <property type="match status" value="1"/>
</dbReference>
<comment type="similarity">
    <text evidence="5">Belongs to the class-II pyridoxal-phosphate-dependent aminotransferase family. MalY/PatB cystathionine beta-lyase subfamily.</text>
</comment>
<dbReference type="EC" id="4.4.1.13" evidence="2"/>
<dbReference type="Gene3D" id="3.90.1150.10">
    <property type="entry name" value="Aspartate Aminotransferase, domain 1"/>
    <property type="match status" value="1"/>
</dbReference>
<keyword evidence="8" id="KW-1185">Reference proteome</keyword>
<comment type="cofactor">
    <cofactor evidence="1">
        <name>pyridoxal 5'-phosphate</name>
        <dbReference type="ChEBI" id="CHEBI:597326"/>
    </cofactor>
</comment>
<gene>
    <name evidence="7" type="ORF">ACIB24_21475</name>
</gene>
<dbReference type="InterPro" id="IPR015422">
    <property type="entry name" value="PyrdxlP-dep_Trfase_small"/>
</dbReference>
<accession>A0ABW8ATE0</accession>
<dbReference type="GO" id="GO:0047804">
    <property type="term" value="F:cysteine-S-conjugate beta-lyase activity"/>
    <property type="evidence" value="ECO:0007669"/>
    <property type="project" value="UniProtKB-EC"/>
</dbReference>
<evidence type="ECO:0000256" key="3">
    <source>
        <dbReference type="ARBA" id="ARBA00022898"/>
    </source>
</evidence>
<keyword evidence="4 7" id="KW-0456">Lyase</keyword>
<dbReference type="Gene3D" id="3.40.640.10">
    <property type="entry name" value="Type I PLP-dependent aspartate aminotransferase-like (Major domain)"/>
    <property type="match status" value="1"/>
</dbReference>
<dbReference type="PANTHER" id="PTHR43525:SF2">
    <property type="entry name" value="CYSTATHIONINE BETA-LYASE-RELATED"/>
    <property type="match status" value="1"/>
</dbReference>
<dbReference type="SUPFAM" id="SSF53383">
    <property type="entry name" value="PLP-dependent transferases"/>
    <property type="match status" value="1"/>
</dbReference>
<evidence type="ECO:0000256" key="1">
    <source>
        <dbReference type="ARBA" id="ARBA00001933"/>
    </source>
</evidence>
<evidence type="ECO:0000313" key="7">
    <source>
        <dbReference type="EMBL" id="MFI7589647.1"/>
    </source>
</evidence>
<sequence>MSRPDFDLTDDELRAAGSIKWARPAPGVLPAWVAEMDVAPCPAVQAAVRSAVDAGRFGYPVTDAESPLPDATAAFLGERFGWDVDPVSVVTTGDVMAGVTLVLERLCEPAPVVVPLPAYPPFLAAVPLAGRTVAPVPMLVQDGRWELDLAGIDAALADGARTVLLANPHNPTGRAFTPAELEGLRDVVHRHGARVISDEIHAPLVLPGARHTPYASLPGAAAHTVTATAASKAFNFPGLKCAQLVVGSGHDLATLRSLHHVSNHGVSSLGITATVAAYSVGGPWLDGLLSEIADRRTLFTERLADRLPRLRYSPGEATYLAWVDARGTGLDSPAAAALERAAVMLNPGRDFGAGYEGFVRVNLATSRERLERVVERMALAFSE</sequence>
<dbReference type="EMBL" id="JBITLV010000008">
    <property type="protein sequence ID" value="MFI7589647.1"/>
    <property type="molecule type" value="Genomic_DNA"/>
</dbReference>
<reference evidence="7 8" key="1">
    <citation type="submission" date="2024-10" db="EMBL/GenBank/DDBJ databases">
        <title>The Natural Products Discovery Center: Release of the First 8490 Sequenced Strains for Exploring Actinobacteria Biosynthetic Diversity.</title>
        <authorList>
            <person name="Kalkreuter E."/>
            <person name="Kautsar S.A."/>
            <person name="Yang D."/>
            <person name="Bader C.D."/>
            <person name="Teijaro C.N."/>
            <person name="Fluegel L."/>
            <person name="Davis C.M."/>
            <person name="Simpson J.R."/>
            <person name="Lauterbach L."/>
            <person name="Steele A.D."/>
            <person name="Gui C."/>
            <person name="Meng S."/>
            <person name="Li G."/>
            <person name="Viehrig K."/>
            <person name="Ye F."/>
            <person name="Su P."/>
            <person name="Kiefer A.F."/>
            <person name="Nichols A."/>
            <person name="Cepeda A.J."/>
            <person name="Yan W."/>
            <person name="Fan B."/>
            <person name="Jiang Y."/>
            <person name="Adhikari A."/>
            <person name="Zheng C.-J."/>
            <person name="Schuster L."/>
            <person name="Cowan T.M."/>
            <person name="Smanski M.J."/>
            <person name="Chevrette M.G."/>
            <person name="De Carvalho L.P.S."/>
            <person name="Shen B."/>
        </authorList>
    </citation>
    <scope>NUCLEOTIDE SEQUENCE [LARGE SCALE GENOMIC DNA]</scope>
    <source>
        <strain evidence="7 8">NPDC049639</strain>
    </source>
</reference>
<dbReference type="InterPro" id="IPR051798">
    <property type="entry name" value="Class-II_PLP-Dep_Aminotrans"/>
</dbReference>
<dbReference type="CDD" id="cd00609">
    <property type="entry name" value="AAT_like"/>
    <property type="match status" value="1"/>
</dbReference>
<dbReference type="Pfam" id="PF00155">
    <property type="entry name" value="Aminotran_1_2"/>
    <property type="match status" value="1"/>
</dbReference>
<organism evidence="7 8">
    <name type="scientific">Spongisporangium articulatum</name>
    <dbReference type="NCBI Taxonomy" id="3362603"/>
    <lineage>
        <taxon>Bacteria</taxon>
        <taxon>Bacillati</taxon>
        <taxon>Actinomycetota</taxon>
        <taxon>Actinomycetes</taxon>
        <taxon>Kineosporiales</taxon>
        <taxon>Kineosporiaceae</taxon>
        <taxon>Spongisporangium</taxon>
    </lineage>
</organism>
<dbReference type="Proteomes" id="UP001612915">
    <property type="component" value="Unassembled WGS sequence"/>
</dbReference>
<feature type="domain" description="Aminotransferase class I/classII large" evidence="6">
    <location>
        <begin position="39"/>
        <end position="376"/>
    </location>
</feature>
<proteinExistence type="inferred from homology"/>
<evidence type="ECO:0000256" key="5">
    <source>
        <dbReference type="ARBA" id="ARBA00037974"/>
    </source>
</evidence>
<evidence type="ECO:0000256" key="2">
    <source>
        <dbReference type="ARBA" id="ARBA00012224"/>
    </source>
</evidence>
<evidence type="ECO:0000256" key="4">
    <source>
        <dbReference type="ARBA" id="ARBA00023239"/>
    </source>
</evidence>
<comment type="caution">
    <text evidence="7">The sequence shown here is derived from an EMBL/GenBank/DDBJ whole genome shotgun (WGS) entry which is preliminary data.</text>
</comment>
<dbReference type="InterPro" id="IPR015424">
    <property type="entry name" value="PyrdxlP-dep_Trfase"/>
</dbReference>
<protein>
    <recommendedName>
        <fullName evidence="2">cysteine-S-conjugate beta-lyase</fullName>
        <ecNumber evidence="2">4.4.1.13</ecNumber>
    </recommendedName>
</protein>
<name>A0ABW8ATE0_9ACTN</name>
<keyword evidence="3" id="KW-0663">Pyridoxal phosphate</keyword>
<evidence type="ECO:0000259" key="6">
    <source>
        <dbReference type="Pfam" id="PF00155"/>
    </source>
</evidence>
<dbReference type="InterPro" id="IPR004839">
    <property type="entry name" value="Aminotransferase_I/II_large"/>
</dbReference>
<dbReference type="RefSeq" id="WP_398284248.1">
    <property type="nucleotide sequence ID" value="NZ_JBITLV010000008.1"/>
</dbReference>
<dbReference type="InterPro" id="IPR015421">
    <property type="entry name" value="PyrdxlP-dep_Trfase_major"/>
</dbReference>